<evidence type="ECO:0000313" key="3">
    <source>
        <dbReference type="Proteomes" id="UP000076503"/>
    </source>
</evidence>
<keyword evidence="1" id="KW-0472">Membrane</keyword>
<reference evidence="2 3" key="1">
    <citation type="submission" date="2013-07" db="EMBL/GenBank/DDBJ databases">
        <title>Comparative Genomic and Metabolomic Analysis of Twelve Strains of Pseudoalteromonas luteoviolacea.</title>
        <authorList>
            <person name="Vynne N.G."/>
            <person name="Mansson M."/>
            <person name="Gram L."/>
        </authorList>
    </citation>
    <scope>NUCLEOTIDE SEQUENCE [LARGE SCALE GENOMIC DNA]</scope>
    <source>
        <strain evidence="2 3">H33</strain>
    </source>
</reference>
<gene>
    <name evidence="2" type="ORF">N476_18350</name>
</gene>
<name>A0A162AGY3_9GAMM</name>
<accession>A0A162AGY3</accession>
<evidence type="ECO:0000256" key="1">
    <source>
        <dbReference type="SAM" id="Phobius"/>
    </source>
</evidence>
<feature type="transmembrane region" description="Helical" evidence="1">
    <location>
        <begin position="12"/>
        <end position="31"/>
    </location>
</feature>
<protein>
    <submittedName>
        <fullName evidence="2">Uncharacterized protein</fullName>
    </submittedName>
</protein>
<dbReference type="Proteomes" id="UP000076503">
    <property type="component" value="Unassembled WGS sequence"/>
</dbReference>
<comment type="caution">
    <text evidence="2">The sequence shown here is derived from an EMBL/GenBank/DDBJ whole genome shotgun (WGS) entry which is preliminary data.</text>
</comment>
<dbReference type="EMBL" id="AUXZ01000080">
    <property type="protein sequence ID" value="KZN49754.1"/>
    <property type="molecule type" value="Genomic_DNA"/>
</dbReference>
<sequence length="109" mass="12354">MVRRLDMVKNIMYIVITLVLCGIAFVAGSRWKQETLGNLPTYKLKEGIKLQESPDAIGELPAGSTIYEYRSLGETRTYIAFFNLKNQMVIEPIKHEKVSTVDPLDGYVD</sequence>
<keyword evidence="1" id="KW-1133">Transmembrane helix</keyword>
<dbReference type="AlphaFoldDB" id="A0A162AGY3"/>
<dbReference type="PATRIC" id="fig|1365251.3.peg.2976"/>
<keyword evidence="1" id="KW-0812">Transmembrane</keyword>
<evidence type="ECO:0000313" key="2">
    <source>
        <dbReference type="EMBL" id="KZN49754.1"/>
    </source>
</evidence>
<organism evidence="2 3">
    <name type="scientific">Pseudoalteromonas luteoviolacea H33</name>
    <dbReference type="NCBI Taxonomy" id="1365251"/>
    <lineage>
        <taxon>Bacteria</taxon>
        <taxon>Pseudomonadati</taxon>
        <taxon>Pseudomonadota</taxon>
        <taxon>Gammaproteobacteria</taxon>
        <taxon>Alteromonadales</taxon>
        <taxon>Pseudoalteromonadaceae</taxon>
        <taxon>Pseudoalteromonas</taxon>
    </lineage>
</organism>
<proteinExistence type="predicted"/>